<proteinExistence type="predicted"/>
<gene>
    <name evidence="1" type="ORF">P1P91_14955</name>
</gene>
<reference evidence="1 2" key="1">
    <citation type="submission" date="2023-03" db="EMBL/GenBank/DDBJ databases">
        <title>Halomonas sp. nov., isolated from Korean tranditional fermented seafood 'Jeotgal'.</title>
        <authorList>
            <person name="Kim B."/>
            <person name="Shin N.-R."/>
        </authorList>
    </citation>
    <scope>NUCLEOTIDE SEQUENCE [LARGE SCALE GENOMIC DNA]</scope>
    <source>
        <strain evidence="1 2">SG2L-4</strain>
    </source>
</reference>
<dbReference type="EMBL" id="CP119391">
    <property type="protein sequence ID" value="WNK20087.1"/>
    <property type="molecule type" value="Genomic_DNA"/>
</dbReference>
<evidence type="ECO:0000313" key="1">
    <source>
        <dbReference type="EMBL" id="WNK20087.1"/>
    </source>
</evidence>
<protein>
    <submittedName>
        <fullName evidence="1">Uncharacterized protein</fullName>
    </submittedName>
</protein>
<dbReference type="Proteomes" id="UP001301869">
    <property type="component" value="Chromosome"/>
</dbReference>
<name>A0ABY9YZ36_9GAMM</name>
<sequence>MTPKAVEGRIKRAAVAAKAGTGPEFSAALQVAEEALAALKEESPAHPKVELYASRIANLRKLETTR</sequence>
<organism evidence="1 2">
    <name type="scientific">Halomonas piscis</name>
    <dbReference type="NCBI Taxonomy" id="3031727"/>
    <lineage>
        <taxon>Bacteria</taxon>
        <taxon>Pseudomonadati</taxon>
        <taxon>Pseudomonadota</taxon>
        <taxon>Gammaproteobacteria</taxon>
        <taxon>Oceanospirillales</taxon>
        <taxon>Halomonadaceae</taxon>
        <taxon>Halomonas</taxon>
    </lineage>
</organism>
<accession>A0ABY9YZ36</accession>
<evidence type="ECO:0000313" key="2">
    <source>
        <dbReference type="Proteomes" id="UP001301869"/>
    </source>
</evidence>
<keyword evidence="2" id="KW-1185">Reference proteome</keyword>
<dbReference type="RefSeq" id="WP_311883633.1">
    <property type="nucleotide sequence ID" value="NZ_CP119391.1"/>
</dbReference>